<protein>
    <submittedName>
        <fullName evidence="2">Uncharacterized protein</fullName>
    </submittedName>
</protein>
<organism evidence="2 3">
    <name type="scientific">Durusdinium trenchii</name>
    <dbReference type="NCBI Taxonomy" id="1381693"/>
    <lineage>
        <taxon>Eukaryota</taxon>
        <taxon>Sar</taxon>
        <taxon>Alveolata</taxon>
        <taxon>Dinophyceae</taxon>
        <taxon>Suessiales</taxon>
        <taxon>Symbiodiniaceae</taxon>
        <taxon>Durusdinium</taxon>
    </lineage>
</organism>
<accession>A0ABP0R725</accession>
<dbReference type="Proteomes" id="UP001642464">
    <property type="component" value="Unassembled WGS sequence"/>
</dbReference>
<comment type="caution">
    <text evidence="2">The sequence shown here is derived from an EMBL/GenBank/DDBJ whole genome shotgun (WGS) entry which is preliminary data.</text>
</comment>
<evidence type="ECO:0000313" key="2">
    <source>
        <dbReference type="EMBL" id="CAK9096389.1"/>
    </source>
</evidence>
<reference evidence="2 3" key="1">
    <citation type="submission" date="2024-02" db="EMBL/GenBank/DDBJ databases">
        <authorList>
            <person name="Chen Y."/>
            <person name="Shah S."/>
            <person name="Dougan E. K."/>
            <person name="Thang M."/>
            <person name="Chan C."/>
        </authorList>
    </citation>
    <scope>NUCLEOTIDE SEQUENCE [LARGE SCALE GENOMIC DNA]</scope>
</reference>
<gene>
    <name evidence="2" type="ORF">SCF082_LOCUS45255</name>
</gene>
<name>A0ABP0R725_9DINO</name>
<feature type="region of interest" description="Disordered" evidence="1">
    <location>
        <begin position="305"/>
        <end position="326"/>
    </location>
</feature>
<dbReference type="EMBL" id="CAXAMM010040940">
    <property type="protein sequence ID" value="CAK9096389.1"/>
    <property type="molecule type" value="Genomic_DNA"/>
</dbReference>
<feature type="non-terminal residue" evidence="2">
    <location>
        <position position="326"/>
    </location>
</feature>
<keyword evidence="3" id="KW-1185">Reference proteome</keyword>
<evidence type="ECO:0000313" key="3">
    <source>
        <dbReference type="Proteomes" id="UP001642464"/>
    </source>
</evidence>
<sequence length="326" mass="36575">MDPEFEAELKGEGILDDLIAWMATNGKTPSRFAFYVDTKEEIQTHIVDQVASTRGNRTIRAALVELWRKHSAAQERKLNRAAAGIGDQDWEDPLEGFVRDRLYSTFTAYYHFKLRPTTSLCDNLLARFKREIDRKQFTVVPVSRVRSQAAAGVHRAKRLKVSDTVSMDIAAAEDDSSELQGVFDYLDRLQLMMTGWAVVGCFEVRDAGGCVRAARWLAWDLACEYVDRAKRKLTLPSGKSVDMATLQKADESTREMWVDLMRNHDLTMGEAIEKCFVDASPFWLFAGAEVAPTVAARTQLSLQKGSATPDAMPVAGKDRGETRQAR</sequence>
<feature type="compositionally biased region" description="Basic and acidic residues" evidence="1">
    <location>
        <begin position="316"/>
        <end position="326"/>
    </location>
</feature>
<proteinExistence type="predicted"/>
<evidence type="ECO:0000256" key="1">
    <source>
        <dbReference type="SAM" id="MobiDB-lite"/>
    </source>
</evidence>